<reference evidence="8 9" key="1">
    <citation type="journal article" date="2016" name="Nat. Microbiol.">
        <title>Genomic inference of the metabolism of cosmopolitan subsurface Archaea, Hadesarchaea.</title>
        <authorList>
            <person name="Baker B.J."/>
            <person name="Saw J.H."/>
            <person name="Lind A.E."/>
            <person name="Lazar C.S."/>
            <person name="Hinrichs K.-U."/>
            <person name="Teske A.P."/>
            <person name="Ettema T.J."/>
        </authorList>
    </citation>
    <scope>NUCLEOTIDE SEQUENCE [LARGE SCALE GENOMIC DNA]</scope>
</reference>
<dbReference type="CDD" id="cd06304">
    <property type="entry name" value="PBP1_BmpA_Med_PnrA-like"/>
    <property type="match status" value="1"/>
</dbReference>
<dbReference type="InterPro" id="IPR003760">
    <property type="entry name" value="PnrA-like"/>
</dbReference>
<evidence type="ECO:0000256" key="5">
    <source>
        <dbReference type="ARBA" id="ARBA00023136"/>
    </source>
</evidence>
<organism evidence="8 9">
    <name type="scientific">Hadarchaeum yellowstonense</name>
    <dbReference type="NCBI Taxonomy" id="1776334"/>
    <lineage>
        <taxon>Archaea</taxon>
        <taxon>Methanobacteriati</taxon>
        <taxon>Candidatus Hadarchaeota</taxon>
        <taxon>Candidatus Hadarchaeia</taxon>
        <taxon>Candidatus Hadarchaeales</taxon>
        <taxon>Candidatus Hadarchaeaceae</taxon>
        <taxon>Candidatus Hadarchaeum</taxon>
    </lineage>
</organism>
<sequence length="342" mass="36603">MPKTGMIAGVIIVIAIIAVAAAYVATQPGAPVTTTAKQWKVALLLPDVITDLTWNGPAYQAVSRLVAEGIADKFSYTEQVAVPDAVRIASGYASEGYDLIIQHGSQFVDTTREAAQKYPNSYFVTTAMLAPDFPTNASVVWVYLEEAYYLLGILAGRMTKTNVVGTLCPLEVPGIVEWSKGFKAGVLSVNPNAKVLYAVTGSFMDATLGKEAAMAQIEAGADFIAPMTDGPVLGAIMAAQETGKAYVFGCEGDTHSINPNIIVTSAIWDSYAHYKTIMLDIKAGQFKPRYEADLKSGGATITPFYALKDQIPQSVLDEMEKAKQDIISGKINVKELVQSITL</sequence>
<dbReference type="PANTHER" id="PTHR34296">
    <property type="entry name" value="TRANSCRIPTIONAL ACTIVATOR PROTEIN MED"/>
    <property type="match status" value="1"/>
</dbReference>
<evidence type="ECO:0000256" key="1">
    <source>
        <dbReference type="ARBA" id="ARBA00004193"/>
    </source>
</evidence>
<dbReference type="GO" id="GO:0005886">
    <property type="term" value="C:plasma membrane"/>
    <property type="evidence" value="ECO:0007669"/>
    <property type="project" value="UniProtKB-SubCell"/>
</dbReference>
<dbReference type="Proteomes" id="UP000074294">
    <property type="component" value="Unassembled WGS sequence"/>
</dbReference>
<evidence type="ECO:0000256" key="4">
    <source>
        <dbReference type="ARBA" id="ARBA00022729"/>
    </source>
</evidence>
<comment type="caution">
    <text evidence="8">The sequence shown here is derived from an EMBL/GenBank/DDBJ whole genome shotgun (WGS) entry which is preliminary data.</text>
</comment>
<dbReference type="InterPro" id="IPR028082">
    <property type="entry name" value="Peripla_BP_I"/>
</dbReference>
<feature type="domain" description="ABC transporter substrate-binding protein PnrA-like" evidence="7">
    <location>
        <begin position="40"/>
        <end position="334"/>
    </location>
</feature>
<comment type="subcellular location">
    <subcellularLocation>
        <location evidence="1">Cell membrane</location>
        <topology evidence="1">Lipid-anchor</topology>
    </subcellularLocation>
</comment>
<dbReference type="AlphaFoldDB" id="A0A147JXW4"/>
<proteinExistence type="inferred from homology"/>
<keyword evidence="5" id="KW-0472">Membrane</keyword>
<evidence type="ECO:0000256" key="3">
    <source>
        <dbReference type="ARBA" id="ARBA00022475"/>
    </source>
</evidence>
<dbReference type="SUPFAM" id="SSF53822">
    <property type="entry name" value="Periplasmic binding protein-like I"/>
    <property type="match status" value="1"/>
</dbReference>
<name>A0A147JXW4_HADYE</name>
<dbReference type="PANTHER" id="PTHR34296:SF2">
    <property type="entry name" value="ABC TRANSPORTER GUANOSINE-BINDING PROTEIN NUPN"/>
    <property type="match status" value="1"/>
</dbReference>
<dbReference type="EMBL" id="LQMQ01000022">
    <property type="protein sequence ID" value="KUO41402.1"/>
    <property type="molecule type" value="Genomic_DNA"/>
</dbReference>
<dbReference type="InterPro" id="IPR050957">
    <property type="entry name" value="BMP_lipoprotein"/>
</dbReference>
<evidence type="ECO:0000313" key="9">
    <source>
        <dbReference type="Proteomes" id="UP000074294"/>
    </source>
</evidence>
<keyword evidence="4" id="KW-0732">Signal</keyword>
<gene>
    <name evidence="8" type="ORF">APZ16_02570</name>
</gene>
<evidence type="ECO:0000313" key="8">
    <source>
        <dbReference type="EMBL" id="KUO41402.1"/>
    </source>
</evidence>
<dbReference type="STRING" id="1776334.APZ16_02570"/>
<dbReference type="Pfam" id="PF02608">
    <property type="entry name" value="Bmp"/>
    <property type="match status" value="1"/>
</dbReference>
<comment type="similarity">
    <text evidence="2">Belongs to the BMP lipoprotein family.</text>
</comment>
<dbReference type="Gene3D" id="3.40.50.2300">
    <property type="match status" value="2"/>
</dbReference>
<keyword evidence="6" id="KW-0449">Lipoprotein</keyword>
<keyword evidence="3" id="KW-1003">Cell membrane</keyword>
<evidence type="ECO:0000256" key="2">
    <source>
        <dbReference type="ARBA" id="ARBA00008610"/>
    </source>
</evidence>
<protein>
    <recommendedName>
        <fullName evidence="7">ABC transporter substrate-binding protein PnrA-like domain-containing protein</fullName>
    </recommendedName>
</protein>
<accession>A0A147JXW4</accession>
<evidence type="ECO:0000256" key="6">
    <source>
        <dbReference type="ARBA" id="ARBA00023288"/>
    </source>
</evidence>
<evidence type="ECO:0000259" key="7">
    <source>
        <dbReference type="Pfam" id="PF02608"/>
    </source>
</evidence>